<name>A0A0F8ZEF7_9ZZZZ</name>
<protein>
    <submittedName>
        <fullName evidence="1">Uncharacterized protein</fullName>
    </submittedName>
</protein>
<gene>
    <name evidence="1" type="ORF">LCGC14_3044950</name>
</gene>
<accession>A0A0F8ZEF7</accession>
<feature type="non-terminal residue" evidence="1">
    <location>
        <position position="260"/>
    </location>
</feature>
<organism evidence="1">
    <name type="scientific">marine sediment metagenome</name>
    <dbReference type="NCBI Taxonomy" id="412755"/>
    <lineage>
        <taxon>unclassified sequences</taxon>
        <taxon>metagenomes</taxon>
        <taxon>ecological metagenomes</taxon>
    </lineage>
</organism>
<dbReference type="AlphaFoldDB" id="A0A0F8ZEF7"/>
<proteinExistence type="predicted"/>
<reference evidence="1" key="1">
    <citation type="journal article" date="2015" name="Nature">
        <title>Complex archaea that bridge the gap between prokaryotes and eukaryotes.</title>
        <authorList>
            <person name="Spang A."/>
            <person name="Saw J.H."/>
            <person name="Jorgensen S.L."/>
            <person name="Zaremba-Niedzwiedzka K."/>
            <person name="Martijn J."/>
            <person name="Lind A.E."/>
            <person name="van Eijk R."/>
            <person name="Schleper C."/>
            <person name="Guy L."/>
            <person name="Ettema T.J."/>
        </authorList>
    </citation>
    <scope>NUCLEOTIDE SEQUENCE</scope>
</reference>
<comment type="caution">
    <text evidence="1">The sequence shown here is derived from an EMBL/GenBank/DDBJ whole genome shotgun (WGS) entry which is preliminary data.</text>
</comment>
<sequence>MALELPACATNPLDPMYIVGSDCGNFPTYERSIKVDVNTVVFVQVSHKVTAPNNPALEYYKRAYERHPGFAMPEHYMEVPTWIPVVSGKLPGYVKALHVVTDVLETTLTLRQYTHEQTVFMTSVMDVNAEDIRKMIHMNQDKKWVLSGYVDPEMFKQYKNVTWINSVAELGDVFDYWDPLGKPNYSLFEGEKTVPRITLSEGCLYDCAFCTISRDVVERTGDDILGQVNALRDLWFDLVYVDDKTFGQANNWPLLKVLGA</sequence>
<evidence type="ECO:0000313" key="1">
    <source>
        <dbReference type="EMBL" id="KKK58386.1"/>
    </source>
</evidence>
<dbReference type="EMBL" id="LAZR01064011">
    <property type="protein sequence ID" value="KKK58386.1"/>
    <property type="molecule type" value="Genomic_DNA"/>
</dbReference>